<sequence length="140" mass="14914">MHRRTIQVNTHGEGEIVNLTPPVAETVSESGVREGLANIFVSGSTAAVTTIEYEPGVLSDLCRALSVIAPEGIPYAHDAAWGDGNGRSHVRAAIVGPSLTVPIIGGKLACGTWQQIVLLELDVRSQRQRTVHITVMGEEH</sequence>
<dbReference type="RefSeq" id="WP_318622497.1">
    <property type="nucleotide sequence ID" value="NZ_CP137642.1"/>
</dbReference>
<name>A0AAX4FXU3_9EURY</name>
<evidence type="ECO:0000256" key="1">
    <source>
        <dbReference type="ARBA" id="ARBA00005534"/>
    </source>
</evidence>
<dbReference type="InterPro" id="IPR035917">
    <property type="entry name" value="YjbQ-like_sf"/>
</dbReference>
<dbReference type="PANTHER" id="PTHR30615">
    <property type="entry name" value="UNCHARACTERIZED PROTEIN YJBQ-RELATED"/>
    <property type="match status" value="1"/>
</dbReference>
<dbReference type="EMBL" id="CP137642">
    <property type="protein sequence ID" value="WOX58675.1"/>
    <property type="molecule type" value="Genomic_DNA"/>
</dbReference>
<dbReference type="NCBIfam" id="TIGR00149">
    <property type="entry name" value="TIGR00149_YjbQ"/>
    <property type="match status" value="1"/>
</dbReference>
<dbReference type="SUPFAM" id="SSF111038">
    <property type="entry name" value="YjbQ-like"/>
    <property type="match status" value="1"/>
</dbReference>
<dbReference type="PANTHER" id="PTHR30615:SF8">
    <property type="entry name" value="UPF0047 PROTEIN C4A8.02C"/>
    <property type="match status" value="1"/>
</dbReference>
<protein>
    <submittedName>
        <fullName evidence="2">Secondary thiamine-phosphate synthase enzyme YjbQ</fullName>
    </submittedName>
</protein>
<dbReference type="PIRSF" id="PIRSF004681">
    <property type="entry name" value="UCP004681"/>
    <property type="match status" value="1"/>
</dbReference>
<dbReference type="InterPro" id="IPR001602">
    <property type="entry name" value="UPF0047_YjbQ-like"/>
</dbReference>
<dbReference type="Proteomes" id="UP001305652">
    <property type="component" value="Chromosome"/>
</dbReference>
<organism evidence="2 3">
    <name type="scientific">Methanoculleus receptaculi</name>
    <dbReference type="NCBI Taxonomy" id="394967"/>
    <lineage>
        <taxon>Archaea</taxon>
        <taxon>Methanobacteriati</taxon>
        <taxon>Methanobacteriota</taxon>
        <taxon>Stenosarchaea group</taxon>
        <taxon>Methanomicrobia</taxon>
        <taxon>Methanomicrobiales</taxon>
        <taxon>Methanomicrobiaceae</taxon>
        <taxon>Methanoculleus</taxon>
    </lineage>
</organism>
<comment type="similarity">
    <text evidence="1">Belongs to the UPF0047 family.</text>
</comment>
<evidence type="ECO:0000313" key="2">
    <source>
        <dbReference type="EMBL" id="WOX58675.1"/>
    </source>
</evidence>
<dbReference type="GeneID" id="85732821"/>
<reference evidence="2 3" key="1">
    <citation type="submission" date="2023-10" db="EMBL/GenBank/DDBJ databases">
        <title>The complete genome sequence of Methanoculleus receptaculi DSM 18860.</title>
        <authorList>
            <person name="Lai S.-J."/>
            <person name="You Y.-T."/>
            <person name="Chen S.-C."/>
        </authorList>
    </citation>
    <scope>NUCLEOTIDE SEQUENCE [LARGE SCALE GENOMIC DNA]</scope>
    <source>
        <strain evidence="2 3">DSM 18860</strain>
    </source>
</reference>
<accession>A0AAX4FXU3</accession>
<dbReference type="PROSITE" id="PS01314">
    <property type="entry name" value="UPF0047"/>
    <property type="match status" value="1"/>
</dbReference>
<dbReference type="Gene3D" id="2.60.120.460">
    <property type="entry name" value="YjbQ-like"/>
    <property type="match status" value="1"/>
</dbReference>
<proteinExistence type="inferred from homology"/>
<dbReference type="Pfam" id="PF01894">
    <property type="entry name" value="YjbQ"/>
    <property type="match status" value="1"/>
</dbReference>
<evidence type="ECO:0000313" key="3">
    <source>
        <dbReference type="Proteomes" id="UP001305652"/>
    </source>
</evidence>
<dbReference type="KEGG" id="mrc:R6Y96_06650"/>
<gene>
    <name evidence="2" type="ORF">R6Y96_06650</name>
</gene>
<keyword evidence="3" id="KW-1185">Reference proteome</keyword>
<dbReference type="AlphaFoldDB" id="A0AAX4FXU3"/>